<dbReference type="OrthoDB" id="8194677at2759"/>
<dbReference type="Gene3D" id="1.10.418.60">
    <property type="entry name" value="Ncd80 complex, Nuf2 subunit"/>
    <property type="match status" value="1"/>
</dbReference>
<comment type="similarity">
    <text evidence="3">Belongs to the NUF2 family.</text>
</comment>
<dbReference type="EMBL" id="ANIZ01002859">
    <property type="protein sequence ID" value="ETI37830.1"/>
    <property type="molecule type" value="Genomic_DNA"/>
</dbReference>
<gene>
    <name evidence="15" type="ORF">F443_16290</name>
</gene>
<dbReference type="GO" id="GO:0051383">
    <property type="term" value="P:kinetochore organization"/>
    <property type="evidence" value="ECO:0007669"/>
    <property type="project" value="TreeGrafter"/>
</dbReference>
<keyword evidence="8 12" id="KW-0175">Coiled coil</keyword>
<dbReference type="PANTHER" id="PTHR21650:SF2">
    <property type="entry name" value="KINETOCHORE PROTEIN NUF2"/>
    <property type="match status" value="1"/>
</dbReference>
<dbReference type="GO" id="GO:0007052">
    <property type="term" value="P:mitotic spindle organization"/>
    <property type="evidence" value="ECO:0007669"/>
    <property type="project" value="TreeGrafter"/>
</dbReference>
<comment type="subcellular location">
    <subcellularLocation>
        <location evidence="2">Chromosome</location>
        <location evidence="2">Centromere</location>
        <location evidence="2">Kinetochore</location>
    </subcellularLocation>
    <subcellularLocation>
        <location evidence="1">Nucleus</location>
    </subcellularLocation>
</comment>
<name>V9EF45_PHYNI</name>
<evidence type="ECO:0000313" key="15">
    <source>
        <dbReference type="EMBL" id="ETI37830.1"/>
    </source>
</evidence>
<evidence type="ECO:0000256" key="1">
    <source>
        <dbReference type="ARBA" id="ARBA00004123"/>
    </source>
</evidence>
<proteinExistence type="inferred from homology"/>
<evidence type="ECO:0000259" key="14">
    <source>
        <dbReference type="Pfam" id="PF18595"/>
    </source>
</evidence>
<comment type="caution">
    <text evidence="15">The sequence shown here is derived from an EMBL/GenBank/DDBJ whole genome shotgun (WGS) entry which is preliminary data.</text>
</comment>
<dbReference type="AlphaFoldDB" id="V9EF45"/>
<dbReference type="GO" id="GO:0051315">
    <property type="term" value="P:attachment of mitotic spindle microtubules to kinetochore"/>
    <property type="evidence" value="ECO:0007669"/>
    <property type="project" value="TreeGrafter"/>
</dbReference>
<evidence type="ECO:0000259" key="13">
    <source>
        <dbReference type="Pfam" id="PF03800"/>
    </source>
</evidence>
<organism evidence="15 16">
    <name type="scientific">Phytophthora nicotianae P1569</name>
    <dbReference type="NCBI Taxonomy" id="1317065"/>
    <lineage>
        <taxon>Eukaryota</taxon>
        <taxon>Sar</taxon>
        <taxon>Stramenopiles</taxon>
        <taxon>Oomycota</taxon>
        <taxon>Peronosporomycetes</taxon>
        <taxon>Peronosporales</taxon>
        <taxon>Peronosporaceae</taxon>
        <taxon>Phytophthora</taxon>
    </lineage>
</organism>
<dbReference type="Proteomes" id="UP000018721">
    <property type="component" value="Unassembled WGS sequence"/>
</dbReference>
<reference evidence="15 16" key="1">
    <citation type="submission" date="2013-11" db="EMBL/GenBank/DDBJ databases">
        <title>The Genome Sequence of Phytophthora parasitica P1569.</title>
        <authorList>
            <consortium name="The Broad Institute Genomics Platform"/>
            <person name="Russ C."/>
            <person name="Tyler B."/>
            <person name="Panabieres F."/>
            <person name="Shan W."/>
            <person name="Tripathy S."/>
            <person name="Grunwald N."/>
            <person name="Machado M."/>
            <person name="Johnson C.S."/>
            <person name="Arredondo F."/>
            <person name="Hong C."/>
            <person name="Coffey M."/>
            <person name="Young S.K."/>
            <person name="Zeng Q."/>
            <person name="Gargeya S."/>
            <person name="Fitzgerald M."/>
            <person name="Abouelleil A."/>
            <person name="Alvarado L."/>
            <person name="Chapman S.B."/>
            <person name="Gainer-Dewar J."/>
            <person name="Goldberg J."/>
            <person name="Griggs A."/>
            <person name="Gujja S."/>
            <person name="Hansen M."/>
            <person name="Howarth C."/>
            <person name="Imamovic A."/>
            <person name="Ireland A."/>
            <person name="Larimer J."/>
            <person name="McCowan C."/>
            <person name="Murphy C."/>
            <person name="Pearson M."/>
            <person name="Poon T.W."/>
            <person name="Priest M."/>
            <person name="Roberts A."/>
            <person name="Saif S."/>
            <person name="Shea T."/>
            <person name="Sykes S."/>
            <person name="Wortman J."/>
            <person name="Nusbaum C."/>
            <person name="Birren B."/>
        </authorList>
    </citation>
    <scope>NUCLEOTIDE SEQUENCE [LARGE SCALE GENOMIC DNA]</scope>
    <source>
        <strain evidence="15 16">P1569</strain>
    </source>
</reference>
<keyword evidence="10" id="KW-0131">Cell cycle</keyword>
<dbReference type="GO" id="GO:0005634">
    <property type="term" value="C:nucleus"/>
    <property type="evidence" value="ECO:0007669"/>
    <property type="project" value="UniProtKB-SubCell"/>
</dbReference>
<dbReference type="GO" id="GO:0031262">
    <property type="term" value="C:Ndc80 complex"/>
    <property type="evidence" value="ECO:0007669"/>
    <property type="project" value="InterPro"/>
</dbReference>
<keyword evidence="7" id="KW-0995">Kinetochore</keyword>
<keyword evidence="11" id="KW-0137">Centromere</keyword>
<dbReference type="GO" id="GO:0045132">
    <property type="term" value="P:meiotic chromosome segregation"/>
    <property type="evidence" value="ECO:0007669"/>
    <property type="project" value="TreeGrafter"/>
</dbReference>
<dbReference type="Pfam" id="PF03800">
    <property type="entry name" value="Nuf2"/>
    <property type="match status" value="1"/>
</dbReference>
<keyword evidence="9" id="KW-0539">Nucleus</keyword>
<evidence type="ECO:0000256" key="11">
    <source>
        <dbReference type="ARBA" id="ARBA00023328"/>
    </source>
</evidence>
<dbReference type="InterPro" id="IPR041112">
    <property type="entry name" value="Nuf2_DHR10-like"/>
</dbReference>
<accession>V9EF45</accession>
<protein>
    <submittedName>
        <fullName evidence="15">Uncharacterized protein</fullName>
    </submittedName>
</protein>
<dbReference type="Pfam" id="PF18595">
    <property type="entry name" value="Nuf2_DHR10-like"/>
    <property type="match status" value="1"/>
</dbReference>
<evidence type="ECO:0000256" key="4">
    <source>
        <dbReference type="ARBA" id="ARBA00022454"/>
    </source>
</evidence>
<evidence type="ECO:0000256" key="8">
    <source>
        <dbReference type="ARBA" id="ARBA00023054"/>
    </source>
</evidence>
<dbReference type="HOGENOM" id="CLU_316544_0_0_1"/>
<feature type="domain" description="Nuf2 DHR10-like" evidence="14">
    <location>
        <begin position="737"/>
        <end position="851"/>
    </location>
</feature>
<evidence type="ECO:0000256" key="3">
    <source>
        <dbReference type="ARBA" id="ARBA00005498"/>
    </source>
</evidence>
<evidence type="ECO:0000256" key="5">
    <source>
        <dbReference type="ARBA" id="ARBA00022618"/>
    </source>
</evidence>
<evidence type="ECO:0000313" key="16">
    <source>
        <dbReference type="Proteomes" id="UP000018721"/>
    </source>
</evidence>
<evidence type="ECO:0000256" key="6">
    <source>
        <dbReference type="ARBA" id="ARBA00022776"/>
    </source>
</evidence>
<feature type="coiled-coil region" evidence="12">
    <location>
        <begin position="616"/>
        <end position="906"/>
    </location>
</feature>
<keyword evidence="4" id="KW-0158">Chromosome</keyword>
<dbReference type="InterPro" id="IPR038275">
    <property type="entry name" value="Nuf2_N_sf"/>
</dbReference>
<dbReference type="InterPro" id="IPR005549">
    <property type="entry name" value="Kinetochore_Nuf2_N"/>
</dbReference>
<dbReference type="GO" id="GO:0051301">
    <property type="term" value="P:cell division"/>
    <property type="evidence" value="ECO:0007669"/>
    <property type="project" value="UniProtKB-KW"/>
</dbReference>
<keyword evidence="6" id="KW-0498">Mitosis</keyword>
<evidence type="ECO:0000256" key="9">
    <source>
        <dbReference type="ARBA" id="ARBA00023242"/>
    </source>
</evidence>
<evidence type="ECO:0000256" key="2">
    <source>
        <dbReference type="ARBA" id="ARBA00004629"/>
    </source>
</evidence>
<keyword evidence="5" id="KW-0132">Cell division</keyword>
<dbReference type="eggNOG" id="KOG4438">
    <property type="taxonomic scope" value="Eukaryota"/>
</dbReference>
<sequence length="922" mass="104409">MKNANDTYHSFSTYAGHRSAFYNLFQDYHRVMRLDLARELSSHFKRFQRKVAAAVSRGQGQIKVGKDPMSLGLYKRIAMEMLLSPSRDMVFARTFMVLSWNLMSRAANTASICYGHLEWREDALCVYFAHMKNDQRGSRPRDPRHVYSNPTAPEICPILALGVYWASYGVDDSDLRLFPGNDQYERFRKVLGRVLKTTPVADELERRGTSATDIGTHSMRKGASTFCSSGLTACPPAVAVHLRAVTGLPILQPEFAVLPPHFAAGAEIIQSAKRLCFPGLPESVEYVAEFALASLVYHIDFLRENLPNTHPLFQSALFANVELIESLRLNVDTSGSGCAIQPTGVLPHVTILTEILEARNELREEIIARKADMQKITELQDALCGRLVTDVSKLLEERVCQSGVPTCNSLADSVMKRLEDVGVLQLLLPRDDVAAGDAGLDTVVETAEPSAEKTSHHVYQWGGAMHLFPEDMVLPNGTAEQAGGVSYSFPLLKPREIFACLRDMRVPVSEDEIRACDVGAVRKVLEAFIENTMGVTREDMAQIAFPGLPTLSFPELHSESVPDLTFYRTAQRLLVACGVDDFGLRDVLHPTPKRVRRQLSALINFSKFRTERLAAFSEITSQTDELLAQKKALQEENAALQRELDQLLEEQKAEEPARLQLQTEVNELEKEINVLNRQQAVLRHETDEMKTRRSEMEDAISSTRFTKVEAENDIERLKAQIVTSPDRVKGELQTIGRTVDKAKEDLLELEEKHAAVIQFIEIYERAEKELARTFKLLGEIEQELKTCKETKDQLKNASTRLSELRIRTTETVTRRERLEKLVELKKRELNRYMEDARAADENANRALQMARNELSKLEAAHQEVRQRIMQNNDASRKVELKMKEEEAQYTKELKNLEQMYTRLHQATEYYNQQVLGAIRLSS</sequence>
<feature type="domain" description="Kinetochore protein Nuf2 N-terminal" evidence="13">
    <location>
        <begin position="487"/>
        <end position="623"/>
    </location>
</feature>
<dbReference type="PANTHER" id="PTHR21650">
    <property type="entry name" value="MEMBRALIN/KINETOCHORE PROTEIN NUF2"/>
    <property type="match status" value="1"/>
</dbReference>
<keyword evidence="16" id="KW-1185">Reference proteome</keyword>
<dbReference type="GO" id="GO:0044877">
    <property type="term" value="F:protein-containing complex binding"/>
    <property type="evidence" value="ECO:0007669"/>
    <property type="project" value="TreeGrafter"/>
</dbReference>
<evidence type="ECO:0000256" key="7">
    <source>
        <dbReference type="ARBA" id="ARBA00022838"/>
    </source>
</evidence>
<evidence type="ECO:0000256" key="12">
    <source>
        <dbReference type="SAM" id="Coils"/>
    </source>
</evidence>
<evidence type="ECO:0000256" key="10">
    <source>
        <dbReference type="ARBA" id="ARBA00023306"/>
    </source>
</evidence>